<dbReference type="NCBIfam" id="TIGR00254">
    <property type="entry name" value="GGDEF"/>
    <property type="match status" value="1"/>
</dbReference>
<dbReference type="KEGG" id="lum:CNR27_02655"/>
<dbReference type="PROSITE" id="PS50887">
    <property type="entry name" value="GGDEF"/>
    <property type="match status" value="1"/>
</dbReference>
<evidence type="ECO:0000259" key="6">
    <source>
        <dbReference type="PROSITE" id="PS50887"/>
    </source>
</evidence>
<dbReference type="PANTHER" id="PTHR45138:SF9">
    <property type="entry name" value="DIGUANYLATE CYCLASE DGCM-RELATED"/>
    <property type="match status" value="1"/>
</dbReference>
<comment type="cofactor">
    <cofactor evidence="1">
        <name>Mg(2+)</name>
        <dbReference type="ChEBI" id="CHEBI:18420"/>
    </cofactor>
</comment>
<feature type="transmembrane region" description="Helical" evidence="5">
    <location>
        <begin position="406"/>
        <end position="425"/>
    </location>
</feature>
<dbReference type="EC" id="2.7.7.65" evidence="2"/>
<accession>A0A290XBY0</accession>
<dbReference type="Pfam" id="PF07695">
    <property type="entry name" value="7TMR-DISM_7TM"/>
    <property type="match status" value="1"/>
</dbReference>
<reference evidence="8" key="1">
    <citation type="submission" date="2017-09" db="EMBL/GenBank/DDBJ databases">
        <title>Luteimonas liuhanmingii sp.nov., isolated from the intestinal contents of Tibetan Plateau Pika in Yushu, Qinghai Province, China.</title>
        <authorList>
            <person name="Gui Z."/>
        </authorList>
    </citation>
    <scope>NUCLEOTIDE SEQUENCE [LARGE SCALE GENOMIC DNA]</scope>
    <source>
        <strain evidence="8">100111</strain>
    </source>
</reference>
<dbReference type="InterPro" id="IPR043128">
    <property type="entry name" value="Rev_trsase/Diguanyl_cyclase"/>
</dbReference>
<evidence type="ECO:0000313" key="8">
    <source>
        <dbReference type="Proteomes" id="UP000218968"/>
    </source>
</evidence>
<dbReference type="PANTHER" id="PTHR45138">
    <property type="entry name" value="REGULATORY COMPONENTS OF SENSORY TRANSDUCTION SYSTEM"/>
    <property type="match status" value="1"/>
</dbReference>
<dbReference type="InterPro" id="IPR029787">
    <property type="entry name" value="Nucleotide_cyclase"/>
</dbReference>
<dbReference type="CDD" id="cd01949">
    <property type="entry name" value="GGDEF"/>
    <property type="match status" value="1"/>
</dbReference>
<feature type="domain" description="GGDEF" evidence="6">
    <location>
        <begin position="502"/>
        <end position="634"/>
    </location>
</feature>
<proteinExistence type="predicted"/>
<dbReference type="Gene3D" id="3.30.70.270">
    <property type="match status" value="1"/>
</dbReference>
<evidence type="ECO:0000256" key="2">
    <source>
        <dbReference type="ARBA" id="ARBA00012528"/>
    </source>
</evidence>
<evidence type="ECO:0000313" key="7">
    <source>
        <dbReference type="EMBL" id="ATD66488.1"/>
    </source>
</evidence>
<feature type="transmembrane region" description="Helical" evidence="5">
    <location>
        <begin position="437"/>
        <end position="455"/>
    </location>
</feature>
<feature type="compositionally biased region" description="Low complexity" evidence="4">
    <location>
        <begin position="23"/>
        <end position="35"/>
    </location>
</feature>
<dbReference type="InterPro" id="IPR000160">
    <property type="entry name" value="GGDEF_dom"/>
</dbReference>
<feature type="transmembrane region" description="Helical" evidence="5">
    <location>
        <begin position="255"/>
        <end position="273"/>
    </location>
</feature>
<comment type="catalytic activity">
    <reaction evidence="3">
        <text>2 GTP = 3',3'-c-di-GMP + 2 diphosphate</text>
        <dbReference type="Rhea" id="RHEA:24898"/>
        <dbReference type="ChEBI" id="CHEBI:33019"/>
        <dbReference type="ChEBI" id="CHEBI:37565"/>
        <dbReference type="ChEBI" id="CHEBI:58805"/>
        <dbReference type="EC" id="2.7.7.65"/>
    </reaction>
</comment>
<dbReference type="SUPFAM" id="SSF55073">
    <property type="entry name" value="Nucleotide cyclase"/>
    <property type="match status" value="1"/>
</dbReference>
<evidence type="ECO:0000256" key="1">
    <source>
        <dbReference type="ARBA" id="ARBA00001946"/>
    </source>
</evidence>
<feature type="transmembrane region" description="Helical" evidence="5">
    <location>
        <begin position="318"/>
        <end position="338"/>
    </location>
</feature>
<evidence type="ECO:0000256" key="5">
    <source>
        <dbReference type="SAM" id="Phobius"/>
    </source>
</evidence>
<evidence type="ECO:0000256" key="4">
    <source>
        <dbReference type="SAM" id="MobiDB-lite"/>
    </source>
</evidence>
<dbReference type="SMART" id="SM00267">
    <property type="entry name" value="GGDEF"/>
    <property type="match status" value="1"/>
</dbReference>
<feature type="transmembrane region" description="Helical" evidence="5">
    <location>
        <begin position="280"/>
        <end position="298"/>
    </location>
</feature>
<organism evidence="7 8">
    <name type="scientific">Luteimonas chenhongjianii</name>
    <dbReference type="NCBI Taxonomy" id="2006110"/>
    <lineage>
        <taxon>Bacteria</taxon>
        <taxon>Pseudomonadati</taxon>
        <taxon>Pseudomonadota</taxon>
        <taxon>Gammaproteobacteria</taxon>
        <taxon>Lysobacterales</taxon>
        <taxon>Lysobacteraceae</taxon>
        <taxon>Luteimonas</taxon>
    </lineage>
</organism>
<dbReference type="InterPro" id="IPR011623">
    <property type="entry name" value="7TMR_DISM_rcpt_extracell_dom1"/>
</dbReference>
<feature type="transmembrane region" description="Helical" evidence="5">
    <location>
        <begin position="376"/>
        <end position="394"/>
    </location>
</feature>
<sequence length="644" mass="69106">MATSAVLAGHCGVAPHEAGPAAERAAASAAASASADGRRTQGAVPRRGGAGDRPCVRRIAGLARARTRARLHDRGPMGVAARLRRGPMRWGVVCALLLTMGLCAEAVAAAAPTLRVSVLPAGPGAGEIAAVREADGWQAVADDALRRRADARWWRVDIDAGTAPEPDVWIVSIREAYDAQLVAYAPPDYTPRPLATFDPAVRQIGSRHRLTIPVPADRLDQPVFIEVASARRQPMGLQAQPLQTYLAADYARVRFTSAVLSAQLLLAVVAAIFAVALRRWMLLMFCVWVLSVALYLVVMRGEMVVLAPWFPAEHAMRAAGLGISLGLIAAYAFLFVLLQIPRRYPRLARLYRIALVSCAALLVIVPFLPLVTVAPYVVNTLLLTLGSLALGVGLNRALAGDREALVFLLGWGLVSVVAMTRTVYFLRYVGTPEWLEYLHPAADAVGALILVLATARAARYAEREMVSARRSAMTDPLTGLYNRAQLDTGIAQLMETAASRGGSLALLFVDLDHFKQVNDRYGHDVGDACLRAMAAILRRQVRASDLVARYGGEEFVLVLEGSDTAAALRVAQALRAAVEAEGREVGGLAVGLTVSIGVAMLHPGDDIASLFKRADEALYRAKHEGRNRIVLCPPAPPRHQLEFA</sequence>
<dbReference type="Proteomes" id="UP000218968">
    <property type="component" value="Chromosome"/>
</dbReference>
<keyword evidence="5" id="KW-0812">Transmembrane</keyword>
<dbReference type="Pfam" id="PF00990">
    <property type="entry name" value="GGDEF"/>
    <property type="match status" value="1"/>
</dbReference>
<dbReference type="InterPro" id="IPR050469">
    <property type="entry name" value="Diguanylate_Cyclase"/>
</dbReference>
<feature type="transmembrane region" description="Helical" evidence="5">
    <location>
        <begin position="90"/>
        <end position="111"/>
    </location>
</feature>
<keyword evidence="5" id="KW-0472">Membrane</keyword>
<dbReference type="FunFam" id="3.30.70.270:FF:000001">
    <property type="entry name" value="Diguanylate cyclase domain protein"/>
    <property type="match status" value="1"/>
</dbReference>
<dbReference type="GO" id="GO:0043709">
    <property type="term" value="P:cell adhesion involved in single-species biofilm formation"/>
    <property type="evidence" value="ECO:0007669"/>
    <property type="project" value="TreeGrafter"/>
</dbReference>
<dbReference type="AlphaFoldDB" id="A0A290XBY0"/>
<name>A0A290XBY0_9GAMM</name>
<dbReference type="GO" id="GO:1902201">
    <property type="term" value="P:negative regulation of bacterial-type flagellum-dependent cell motility"/>
    <property type="evidence" value="ECO:0007669"/>
    <property type="project" value="TreeGrafter"/>
</dbReference>
<protein>
    <recommendedName>
        <fullName evidence="2">diguanylate cyclase</fullName>
        <ecNumber evidence="2">2.7.7.65</ecNumber>
    </recommendedName>
</protein>
<keyword evidence="8" id="KW-1185">Reference proteome</keyword>
<feature type="region of interest" description="Disordered" evidence="4">
    <location>
        <begin position="23"/>
        <end position="52"/>
    </location>
</feature>
<evidence type="ECO:0000256" key="3">
    <source>
        <dbReference type="ARBA" id="ARBA00034247"/>
    </source>
</evidence>
<dbReference type="EMBL" id="CP023406">
    <property type="protein sequence ID" value="ATD66488.1"/>
    <property type="molecule type" value="Genomic_DNA"/>
</dbReference>
<feature type="transmembrane region" description="Helical" evidence="5">
    <location>
        <begin position="350"/>
        <end position="370"/>
    </location>
</feature>
<dbReference type="GO" id="GO:0052621">
    <property type="term" value="F:diguanylate cyclase activity"/>
    <property type="evidence" value="ECO:0007669"/>
    <property type="project" value="UniProtKB-EC"/>
</dbReference>
<keyword evidence="5" id="KW-1133">Transmembrane helix</keyword>
<gene>
    <name evidence="7" type="ORF">CNR27_02655</name>
</gene>
<dbReference type="GO" id="GO:0005886">
    <property type="term" value="C:plasma membrane"/>
    <property type="evidence" value="ECO:0007669"/>
    <property type="project" value="TreeGrafter"/>
</dbReference>